<feature type="domain" description="Myogenic determination factor 5" evidence="2">
    <location>
        <begin position="85"/>
        <end position="130"/>
    </location>
</feature>
<organism evidence="5">
    <name type="scientific">Soboliphyme baturini</name>
    <dbReference type="NCBI Taxonomy" id="241478"/>
    <lineage>
        <taxon>Eukaryota</taxon>
        <taxon>Metazoa</taxon>
        <taxon>Ecdysozoa</taxon>
        <taxon>Nematoda</taxon>
        <taxon>Enoplea</taxon>
        <taxon>Dorylaimia</taxon>
        <taxon>Dioctophymatida</taxon>
        <taxon>Dioctophymatoidea</taxon>
        <taxon>Soboliphymatidae</taxon>
        <taxon>Soboliphyme</taxon>
    </lineage>
</organism>
<dbReference type="InterPro" id="IPR022032">
    <property type="entry name" value="Myf5"/>
</dbReference>
<gene>
    <name evidence="3" type="ORF">SBAD_LOCUS3044</name>
</gene>
<evidence type="ECO:0000313" key="5">
    <source>
        <dbReference type="WBParaSite" id="SBAD_0000318801-mRNA-1"/>
    </source>
</evidence>
<dbReference type="AlphaFoldDB" id="A0A183IHE9"/>
<reference evidence="3 4" key="2">
    <citation type="submission" date="2018-11" db="EMBL/GenBank/DDBJ databases">
        <authorList>
            <consortium name="Pathogen Informatics"/>
        </authorList>
    </citation>
    <scope>NUCLEOTIDE SEQUENCE [LARGE SCALE GENOMIC DNA]</scope>
</reference>
<dbReference type="WBParaSite" id="SBAD_0000318801-mRNA-1">
    <property type="protein sequence ID" value="SBAD_0000318801-mRNA-1"/>
    <property type="gene ID" value="SBAD_0000318801"/>
</dbReference>
<evidence type="ECO:0000313" key="4">
    <source>
        <dbReference type="Proteomes" id="UP000270296"/>
    </source>
</evidence>
<feature type="region of interest" description="Disordered" evidence="1">
    <location>
        <begin position="168"/>
        <end position="204"/>
    </location>
</feature>
<evidence type="ECO:0000259" key="2">
    <source>
        <dbReference type="Pfam" id="PF12232"/>
    </source>
</evidence>
<feature type="compositionally biased region" description="Basic and acidic residues" evidence="1">
    <location>
        <begin position="195"/>
        <end position="204"/>
    </location>
</feature>
<evidence type="ECO:0000313" key="3">
    <source>
        <dbReference type="EMBL" id="VDO99807.1"/>
    </source>
</evidence>
<dbReference type="Pfam" id="PF12232">
    <property type="entry name" value="Myf5"/>
    <property type="match status" value="1"/>
</dbReference>
<dbReference type="EMBL" id="UZAM01007537">
    <property type="protein sequence ID" value="VDO99807.1"/>
    <property type="molecule type" value="Genomic_DNA"/>
</dbReference>
<sequence length="204" mass="21583">MSRGKDVSPSLLNLPPCELEIVSRFYCHRHHHIDDIRRNSRLYVLKGWELQAVNGSQYFHSSSTKDKVIAFGSVDVASSADQYNNGPAARVAAAAAADGMFEQSNAAAIAASNAAAVSSLDCLSQIVESIATQKSASLCDTVYSNSHLTDMDSSDSPNAASLTCLTPTSSHTPCSSVSGTDSCQNSPLSSPTQIKDGKRPNDDL</sequence>
<accession>A0A183IHE9</accession>
<evidence type="ECO:0000256" key="1">
    <source>
        <dbReference type="SAM" id="MobiDB-lite"/>
    </source>
</evidence>
<protein>
    <submittedName>
        <fullName evidence="5">Myf5 domain-containing protein</fullName>
    </submittedName>
</protein>
<reference evidence="5" key="1">
    <citation type="submission" date="2016-06" db="UniProtKB">
        <authorList>
            <consortium name="WormBaseParasite"/>
        </authorList>
    </citation>
    <scope>IDENTIFICATION</scope>
</reference>
<name>A0A183IHE9_9BILA</name>
<feature type="compositionally biased region" description="Polar residues" evidence="1">
    <location>
        <begin position="168"/>
        <end position="193"/>
    </location>
</feature>
<dbReference type="Proteomes" id="UP000270296">
    <property type="component" value="Unassembled WGS sequence"/>
</dbReference>
<proteinExistence type="predicted"/>
<keyword evidence="4" id="KW-1185">Reference proteome</keyword>